<dbReference type="Pfam" id="PF01261">
    <property type="entry name" value="AP_endonuc_2"/>
    <property type="match status" value="1"/>
</dbReference>
<dbReference type="EMBL" id="JBEPSM010000004">
    <property type="protein sequence ID" value="MET4636419.1"/>
    <property type="molecule type" value="Genomic_DNA"/>
</dbReference>
<gene>
    <name evidence="4" type="ORF">ABIE08_004377</name>
</gene>
<keyword evidence="1 2" id="KW-0413">Isomerase</keyword>
<dbReference type="Proteomes" id="UP001549321">
    <property type="component" value="Unassembled WGS sequence"/>
</dbReference>
<accession>A0ABV2R556</accession>
<name>A0ABV2R556_9HYPH</name>
<organism evidence="4 5">
    <name type="scientific">Kaistia defluvii</name>
    <dbReference type="NCBI Taxonomy" id="410841"/>
    <lineage>
        <taxon>Bacteria</taxon>
        <taxon>Pseudomonadati</taxon>
        <taxon>Pseudomonadota</taxon>
        <taxon>Alphaproteobacteria</taxon>
        <taxon>Hyphomicrobiales</taxon>
        <taxon>Kaistiaceae</taxon>
        <taxon>Kaistia</taxon>
    </lineage>
</organism>
<dbReference type="Gene3D" id="3.20.20.150">
    <property type="entry name" value="Divalent-metal-dependent TIM barrel enzymes"/>
    <property type="match status" value="1"/>
</dbReference>
<dbReference type="SUPFAM" id="SSF51658">
    <property type="entry name" value="Xylose isomerase-like"/>
    <property type="match status" value="1"/>
</dbReference>
<reference evidence="4 5" key="1">
    <citation type="submission" date="2024-06" db="EMBL/GenBank/DDBJ databases">
        <title>Sorghum-associated microbial communities from plants grown in Nebraska, USA.</title>
        <authorList>
            <person name="Schachtman D."/>
        </authorList>
    </citation>
    <scope>NUCLEOTIDE SEQUENCE [LARGE SCALE GENOMIC DNA]</scope>
    <source>
        <strain evidence="4 5">3207</strain>
    </source>
</reference>
<protein>
    <submittedName>
        <fullName evidence="4">Hydroxypyruvate isomerase</fullName>
        <ecNumber evidence="4">5.3.1.22</ecNumber>
    </submittedName>
</protein>
<proteinExistence type="inferred from homology"/>
<evidence type="ECO:0000256" key="2">
    <source>
        <dbReference type="PIRNR" id="PIRNR006241"/>
    </source>
</evidence>
<feature type="domain" description="Xylose isomerase-like TIM barrel" evidence="3">
    <location>
        <begin position="22"/>
        <end position="246"/>
    </location>
</feature>
<dbReference type="PIRSF" id="PIRSF006241">
    <property type="entry name" value="HyI"/>
    <property type="match status" value="1"/>
</dbReference>
<evidence type="ECO:0000259" key="3">
    <source>
        <dbReference type="Pfam" id="PF01261"/>
    </source>
</evidence>
<dbReference type="GO" id="GO:0008903">
    <property type="term" value="F:hydroxypyruvate isomerase activity"/>
    <property type="evidence" value="ECO:0007669"/>
    <property type="project" value="UniProtKB-EC"/>
</dbReference>
<dbReference type="PANTHER" id="PTHR43489">
    <property type="entry name" value="ISOMERASE"/>
    <property type="match status" value="1"/>
</dbReference>
<comment type="caution">
    <text evidence="4">The sequence shown here is derived from an EMBL/GenBank/DDBJ whole genome shotgun (WGS) entry which is preliminary data.</text>
</comment>
<evidence type="ECO:0000313" key="5">
    <source>
        <dbReference type="Proteomes" id="UP001549321"/>
    </source>
</evidence>
<evidence type="ECO:0000313" key="4">
    <source>
        <dbReference type="EMBL" id="MET4636419.1"/>
    </source>
</evidence>
<keyword evidence="5" id="KW-1185">Reference proteome</keyword>
<dbReference type="InterPro" id="IPR026040">
    <property type="entry name" value="HyI-like"/>
</dbReference>
<dbReference type="InterPro" id="IPR013022">
    <property type="entry name" value="Xyl_isomerase-like_TIM-brl"/>
</dbReference>
<dbReference type="RefSeq" id="WP_354553999.1">
    <property type="nucleotide sequence ID" value="NZ_JBEPSM010000004.1"/>
</dbReference>
<dbReference type="EC" id="5.3.1.22" evidence="4"/>
<dbReference type="InterPro" id="IPR050417">
    <property type="entry name" value="Sugar_Epim/Isomerase"/>
</dbReference>
<sequence length="266" mass="28246">MQYSACLEWLFAAEAPDFADRIRLAKEAGLSAVEFWLFGNKDIDAIEAALKETGLPVAGFCAEPMVPLTDPAQHEVFLAGLPGSIGVAKRLGAKVLIVQAGADLPGRSRAEQRQALVDALTKAADILAGTGIVLAVEPLNTLVDHVGYFLPSTKEGLDIIDEVGRPEIKILYDIYHSAVMGEDISEVLAGRVDRVAHAHLADAPGRHEPGTGDLDWQARVAWLEANGYKGLVGLEYKPTRDTVESLAAVLAGANGWREAVVGSSSA</sequence>
<dbReference type="InterPro" id="IPR036237">
    <property type="entry name" value="Xyl_isomerase-like_sf"/>
</dbReference>
<comment type="similarity">
    <text evidence="2">Belongs to the hyi family.</text>
</comment>
<evidence type="ECO:0000256" key="1">
    <source>
        <dbReference type="ARBA" id="ARBA00023235"/>
    </source>
</evidence>